<proteinExistence type="predicted"/>
<accession>A0ABT8N112</accession>
<reference evidence="1 2" key="1">
    <citation type="submission" date="2023-06" db="EMBL/GenBank/DDBJ databases">
        <title>Novel species in genus Planococcus.</title>
        <authorList>
            <person name="Ning S."/>
        </authorList>
    </citation>
    <scope>NUCLEOTIDE SEQUENCE [LARGE SCALE GENOMIC DNA]</scope>
    <source>
        <strain evidence="1 2">N028</strain>
    </source>
</reference>
<protein>
    <submittedName>
        <fullName evidence="1">NRDE family protein</fullName>
    </submittedName>
</protein>
<comment type="caution">
    <text evidence="1">The sequence shown here is derived from an EMBL/GenBank/DDBJ whole genome shotgun (WGS) entry which is preliminary data.</text>
</comment>
<dbReference type="InterPro" id="IPR008551">
    <property type="entry name" value="TANGO2"/>
</dbReference>
<evidence type="ECO:0000313" key="2">
    <source>
        <dbReference type="Proteomes" id="UP001172055"/>
    </source>
</evidence>
<name>A0ABT8N112_9BACL</name>
<dbReference type="EMBL" id="JAUJWV010000001">
    <property type="protein sequence ID" value="MDN7241587.1"/>
    <property type="molecule type" value="Genomic_DNA"/>
</dbReference>
<dbReference type="PANTHER" id="PTHR17985">
    <property type="entry name" value="SER/THR-RICH PROTEIN T10 IN DGCR REGION"/>
    <property type="match status" value="1"/>
</dbReference>
<organism evidence="1 2">
    <name type="scientific">Planococcus shixiaomingii</name>
    <dbReference type="NCBI Taxonomy" id="3058393"/>
    <lineage>
        <taxon>Bacteria</taxon>
        <taxon>Bacillati</taxon>
        <taxon>Bacillota</taxon>
        <taxon>Bacilli</taxon>
        <taxon>Bacillales</taxon>
        <taxon>Caryophanaceae</taxon>
        <taxon>Planococcus</taxon>
    </lineage>
</organism>
<dbReference type="Pfam" id="PF05742">
    <property type="entry name" value="TANGO2"/>
    <property type="match status" value="1"/>
</dbReference>
<evidence type="ECO:0000313" key="1">
    <source>
        <dbReference type="EMBL" id="MDN7241587.1"/>
    </source>
</evidence>
<dbReference type="Proteomes" id="UP001172055">
    <property type="component" value="Unassembled WGS sequence"/>
</dbReference>
<dbReference type="RefSeq" id="WP_301723173.1">
    <property type="nucleotide sequence ID" value="NZ_JAUJWV010000001.1"/>
</dbReference>
<dbReference type="Gene3D" id="3.60.60.10">
    <property type="entry name" value="Penicillin V Acylase, Chain A"/>
    <property type="match status" value="1"/>
</dbReference>
<keyword evidence="2" id="KW-1185">Reference proteome</keyword>
<gene>
    <name evidence="1" type="ORF">QWY14_07270</name>
</gene>
<dbReference type="PANTHER" id="PTHR17985:SF8">
    <property type="entry name" value="TRANSPORT AND GOLGI ORGANIZATION PROTEIN 2 HOMOLOG"/>
    <property type="match status" value="1"/>
</dbReference>
<sequence length="252" mass="28412">MCLINFHFKDHPKYKLIVAANRDEFYGRPTQPAHFWEDEPLILAGRDLQQGGTWLGITKTGKFAALTNFRDPSRPEADKISRGALVRDFLAKTQSPADFLKAISPSDYAGFNLLVGDADQLFYYNNLQPEVFELTPGTYGLSNHFLDTPWPKVVKGKKFLGDYVSTHEDIELDSLFTILSNSEQASESDLPDTGISLDFERKLSAMFIKTPDYGTRSASVVLVDHDNNVTFAERTFEKGELSSEQIFDLKIK</sequence>